<gene>
    <name evidence="3" type="primary">adhB</name>
    <name evidence="4" type="synonym">adhB_1</name>
    <name evidence="4" type="ORF">NCTC13635_03508</name>
    <name evidence="2" type="ORF">NCTC9128_03844</name>
    <name evidence="3" type="ORF">NCTC9645_05632</name>
</gene>
<evidence type="ECO:0000313" key="2">
    <source>
        <dbReference type="EMBL" id="SQC15805.1"/>
    </source>
</evidence>
<dbReference type="Gene3D" id="1.20.1090.10">
    <property type="entry name" value="Dehydroquinate synthase-like - alpha domain"/>
    <property type="match status" value="1"/>
</dbReference>
<evidence type="ECO:0000313" key="5">
    <source>
        <dbReference type="Proteomes" id="UP000250675"/>
    </source>
</evidence>
<reference evidence="4 7" key="2">
    <citation type="submission" date="2018-12" db="EMBL/GenBank/DDBJ databases">
        <authorList>
            <consortium name="Pathogen Informatics"/>
        </authorList>
    </citation>
    <scope>NUCLEOTIDE SEQUENCE [LARGE SCALE GENOMIC DNA]</scope>
    <source>
        <strain evidence="4 7">NCTC13635</strain>
    </source>
</reference>
<dbReference type="GO" id="GO:0004022">
    <property type="term" value="F:alcohol dehydrogenase (NAD+) activity"/>
    <property type="evidence" value="ECO:0007669"/>
    <property type="project" value="UniProtKB-EC"/>
</dbReference>
<proteinExistence type="predicted"/>
<reference evidence="5 6" key="1">
    <citation type="submission" date="2018-06" db="EMBL/GenBank/DDBJ databases">
        <authorList>
            <consortium name="Pathogen Informatics"/>
            <person name="Doyle S."/>
        </authorList>
    </citation>
    <scope>NUCLEOTIDE SEQUENCE [LARGE SCALE GENOMIC DNA]</scope>
    <source>
        <strain evidence="2 6">NCTC9128</strain>
        <strain evidence="3 5">NCTC9645</strain>
    </source>
</reference>
<sequence>MARFARVAQAMGVDTRGMSDEAASMEAINAIRTLSKRVGIPQGFSQLGVSKADIEGWLDKALADPCAPCNPRPASRDEVRELYLEAL</sequence>
<dbReference type="Proteomes" id="UP000251088">
    <property type="component" value="Unassembled WGS sequence"/>
</dbReference>
<dbReference type="Pfam" id="PF25137">
    <property type="entry name" value="ADH_Fe_C"/>
    <property type="match status" value="1"/>
</dbReference>
<dbReference type="Proteomes" id="UP000250675">
    <property type="component" value="Unassembled WGS sequence"/>
</dbReference>
<dbReference type="EC" id="1.1.1.1" evidence="3"/>
<name>A0A2X3IU16_KLEPN</name>
<dbReference type="EMBL" id="LR134162">
    <property type="protein sequence ID" value="VEB03269.1"/>
    <property type="molecule type" value="Genomic_DNA"/>
</dbReference>
<dbReference type="EMBL" id="UASO01000009">
    <property type="protein sequence ID" value="SQC87503.1"/>
    <property type="molecule type" value="Genomic_DNA"/>
</dbReference>
<protein>
    <submittedName>
        <fullName evidence="3">Lactaldehyde dehydrogenase</fullName>
        <ecNumber evidence="3">1.1.1.1</ecNumber>
    </submittedName>
</protein>
<accession>A0A2X3IU16</accession>
<keyword evidence="3" id="KW-0560">Oxidoreductase</keyword>
<organism evidence="3 5">
    <name type="scientific">Klebsiella pneumoniae</name>
    <dbReference type="NCBI Taxonomy" id="573"/>
    <lineage>
        <taxon>Bacteria</taxon>
        <taxon>Pseudomonadati</taxon>
        <taxon>Pseudomonadota</taxon>
        <taxon>Gammaproteobacteria</taxon>
        <taxon>Enterobacterales</taxon>
        <taxon>Enterobacteriaceae</taxon>
        <taxon>Klebsiella/Raoultella group</taxon>
        <taxon>Klebsiella</taxon>
        <taxon>Klebsiella pneumoniae complex</taxon>
    </lineage>
</organism>
<dbReference type="PANTHER" id="PTHR11496:SF102">
    <property type="entry name" value="ALCOHOL DEHYDROGENASE 4"/>
    <property type="match status" value="1"/>
</dbReference>
<dbReference type="Proteomes" id="UP000282433">
    <property type="component" value="Chromosome"/>
</dbReference>
<dbReference type="InterPro" id="IPR056798">
    <property type="entry name" value="ADH_Fe_C"/>
</dbReference>
<feature type="domain" description="Fe-containing alcohol dehydrogenase-like C-terminal" evidence="1">
    <location>
        <begin position="2"/>
        <end position="86"/>
    </location>
</feature>
<dbReference type="InterPro" id="IPR039697">
    <property type="entry name" value="Alcohol_dehydrogenase_Fe"/>
</dbReference>
<dbReference type="AlphaFoldDB" id="A0A2X3IU16"/>
<evidence type="ECO:0000313" key="7">
    <source>
        <dbReference type="Proteomes" id="UP000282433"/>
    </source>
</evidence>
<dbReference type="PANTHER" id="PTHR11496">
    <property type="entry name" value="ALCOHOL DEHYDROGENASE"/>
    <property type="match status" value="1"/>
</dbReference>
<dbReference type="EMBL" id="UAWN01000012">
    <property type="protein sequence ID" value="SQC15805.1"/>
    <property type="molecule type" value="Genomic_DNA"/>
</dbReference>
<evidence type="ECO:0000313" key="6">
    <source>
        <dbReference type="Proteomes" id="UP000251088"/>
    </source>
</evidence>
<evidence type="ECO:0000313" key="4">
    <source>
        <dbReference type="EMBL" id="VEB03269.1"/>
    </source>
</evidence>
<dbReference type="SUPFAM" id="SSF56796">
    <property type="entry name" value="Dehydroquinate synthase-like"/>
    <property type="match status" value="1"/>
</dbReference>
<evidence type="ECO:0000259" key="1">
    <source>
        <dbReference type="Pfam" id="PF25137"/>
    </source>
</evidence>
<evidence type="ECO:0000313" key="3">
    <source>
        <dbReference type="EMBL" id="SQC87503.1"/>
    </source>
</evidence>